<dbReference type="RefSeq" id="WP_090309065.1">
    <property type="nucleotide sequence ID" value="NZ_FNRK01000025.1"/>
</dbReference>
<dbReference type="EMBL" id="FNRK01000025">
    <property type="protein sequence ID" value="SEA73145.1"/>
    <property type="molecule type" value="Genomic_DNA"/>
</dbReference>
<name>A0A1H4DK78_9FIRM</name>
<proteinExistence type="predicted"/>
<dbReference type="AlphaFoldDB" id="A0A1H4DK78"/>
<dbReference type="InterPro" id="IPR010982">
    <property type="entry name" value="Lambda_DNA-bd_dom_sf"/>
</dbReference>
<dbReference type="GO" id="GO:0003677">
    <property type="term" value="F:DNA binding"/>
    <property type="evidence" value="ECO:0007669"/>
    <property type="project" value="InterPro"/>
</dbReference>
<reference evidence="2 3" key="1">
    <citation type="submission" date="2016-10" db="EMBL/GenBank/DDBJ databases">
        <authorList>
            <person name="de Groot N.N."/>
        </authorList>
    </citation>
    <scope>NUCLEOTIDE SEQUENCE [LARGE SCALE GENOMIC DNA]</scope>
    <source>
        <strain evidence="2 3">SR12</strain>
    </source>
</reference>
<keyword evidence="3" id="KW-1185">Reference proteome</keyword>
<sequence length="134" mass="15111">MYERIIELLSNSGLSARKLELELGFTKDTIGRIRNHMPAVDKIAKIAKFFDVTMEYLYYGKPCHTPQASTITNPTTLKNEADLLQMLYAFQDVRTQTLFVGRAGLIANQMLDGQDKWELGDGAVIQSSTSYSDR</sequence>
<dbReference type="Proteomes" id="UP000199394">
    <property type="component" value="Unassembled WGS sequence"/>
</dbReference>
<accession>A0A1H4DK78</accession>
<organism evidence="2 3">
    <name type="scientific">Eubacterium aggregans</name>
    <dbReference type="NCBI Taxonomy" id="81409"/>
    <lineage>
        <taxon>Bacteria</taxon>
        <taxon>Bacillati</taxon>
        <taxon>Bacillota</taxon>
        <taxon>Clostridia</taxon>
        <taxon>Eubacteriales</taxon>
        <taxon>Eubacteriaceae</taxon>
        <taxon>Eubacterium</taxon>
    </lineage>
</organism>
<protein>
    <recommendedName>
        <fullName evidence="1">HTH cro/C1-type domain-containing protein</fullName>
    </recommendedName>
</protein>
<dbReference type="InterPro" id="IPR001387">
    <property type="entry name" value="Cro/C1-type_HTH"/>
</dbReference>
<gene>
    <name evidence="2" type="ORF">SAMN04515656_12530</name>
</gene>
<feature type="domain" description="HTH cro/C1-type" evidence="1">
    <location>
        <begin position="5"/>
        <end position="57"/>
    </location>
</feature>
<evidence type="ECO:0000313" key="3">
    <source>
        <dbReference type="Proteomes" id="UP000199394"/>
    </source>
</evidence>
<dbReference type="CDD" id="cd00093">
    <property type="entry name" value="HTH_XRE"/>
    <property type="match status" value="1"/>
</dbReference>
<dbReference type="OrthoDB" id="9815852at2"/>
<evidence type="ECO:0000313" key="2">
    <source>
        <dbReference type="EMBL" id="SEA73145.1"/>
    </source>
</evidence>
<dbReference type="SUPFAM" id="SSF47413">
    <property type="entry name" value="lambda repressor-like DNA-binding domains"/>
    <property type="match status" value="1"/>
</dbReference>
<dbReference type="SMART" id="SM00530">
    <property type="entry name" value="HTH_XRE"/>
    <property type="match status" value="1"/>
</dbReference>
<evidence type="ECO:0000259" key="1">
    <source>
        <dbReference type="PROSITE" id="PS50943"/>
    </source>
</evidence>
<dbReference type="PROSITE" id="PS50943">
    <property type="entry name" value="HTH_CROC1"/>
    <property type="match status" value="1"/>
</dbReference>
<dbReference type="Gene3D" id="1.10.260.40">
    <property type="entry name" value="lambda repressor-like DNA-binding domains"/>
    <property type="match status" value="1"/>
</dbReference>